<reference evidence="2 3" key="1">
    <citation type="submission" date="2021-06" db="EMBL/GenBank/DDBJ databases">
        <title>Caerostris extrusa draft genome.</title>
        <authorList>
            <person name="Kono N."/>
            <person name="Arakawa K."/>
        </authorList>
    </citation>
    <scope>NUCLEOTIDE SEQUENCE [LARGE SCALE GENOMIC DNA]</scope>
</reference>
<sequence length="83" mass="9052">MPQLEVGGGTRQRRSNRTGRTKRLLTSGVIHFPALIAPPGPPEYAKCIKKPAALVLQATVAYSGFPAIFHPSSEIINRLIQRC</sequence>
<dbReference type="AlphaFoldDB" id="A0AAV4P6V9"/>
<feature type="region of interest" description="Disordered" evidence="1">
    <location>
        <begin position="1"/>
        <end position="22"/>
    </location>
</feature>
<proteinExistence type="predicted"/>
<evidence type="ECO:0000313" key="3">
    <source>
        <dbReference type="Proteomes" id="UP001054945"/>
    </source>
</evidence>
<feature type="compositionally biased region" description="Basic residues" evidence="1">
    <location>
        <begin position="11"/>
        <end position="22"/>
    </location>
</feature>
<evidence type="ECO:0000313" key="2">
    <source>
        <dbReference type="EMBL" id="GIX92791.1"/>
    </source>
</evidence>
<dbReference type="EMBL" id="BPLR01021718">
    <property type="protein sequence ID" value="GIX92791.1"/>
    <property type="molecule type" value="Genomic_DNA"/>
</dbReference>
<organism evidence="2 3">
    <name type="scientific">Caerostris extrusa</name>
    <name type="common">Bark spider</name>
    <name type="synonym">Caerostris bankana</name>
    <dbReference type="NCBI Taxonomy" id="172846"/>
    <lineage>
        <taxon>Eukaryota</taxon>
        <taxon>Metazoa</taxon>
        <taxon>Ecdysozoa</taxon>
        <taxon>Arthropoda</taxon>
        <taxon>Chelicerata</taxon>
        <taxon>Arachnida</taxon>
        <taxon>Araneae</taxon>
        <taxon>Araneomorphae</taxon>
        <taxon>Entelegynae</taxon>
        <taxon>Araneoidea</taxon>
        <taxon>Araneidae</taxon>
        <taxon>Caerostris</taxon>
    </lineage>
</organism>
<gene>
    <name evidence="2" type="ORF">CEXT_462141</name>
</gene>
<name>A0AAV4P6V9_CAEEX</name>
<protein>
    <submittedName>
        <fullName evidence="2">Uncharacterized protein</fullName>
    </submittedName>
</protein>
<evidence type="ECO:0000256" key="1">
    <source>
        <dbReference type="SAM" id="MobiDB-lite"/>
    </source>
</evidence>
<dbReference type="Proteomes" id="UP001054945">
    <property type="component" value="Unassembled WGS sequence"/>
</dbReference>
<comment type="caution">
    <text evidence="2">The sequence shown here is derived from an EMBL/GenBank/DDBJ whole genome shotgun (WGS) entry which is preliminary data.</text>
</comment>
<keyword evidence="3" id="KW-1185">Reference proteome</keyword>
<feature type="compositionally biased region" description="Gly residues" evidence="1">
    <location>
        <begin position="1"/>
        <end position="10"/>
    </location>
</feature>
<accession>A0AAV4P6V9</accession>